<dbReference type="PANTHER" id="PTHR48015:SF35">
    <property type="entry name" value="SERINE_THREONINE-PROTEIN KINASE PAK"/>
    <property type="match status" value="1"/>
</dbReference>
<evidence type="ECO:0000313" key="2">
    <source>
        <dbReference type="EMBL" id="UZP74338.1"/>
    </source>
</evidence>
<evidence type="ECO:0000313" key="3">
    <source>
        <dbReference type="Proteomes" id="UP001317963"/>
    </source>
</evidence>
<dbReference type="PANTHER" id="PTHR48015">
    <property type="entry name" value="SERINE/THREONINE-PROTEIN KINASE TAO"/>
    <property type="match status" value="1"/>
</dbReference>
<dbReference type="InterPro" id="IPR050285">
    <property type="entry name" value="STE20_Ser/Thr_kinase"/>
</dbReference>
<dbReference type="Proteomes" id="UP001317963">
    <property type="component" value="Chromosome"/>
</dbReference>
<proteinExistence type="predicted"/>
<name>A0ABY6Q7F1_9GAMM</name>
<dbReference type="PROSITE" id="PS50011">
    <property type="entry name" value="PROTEIN_KINASE_DOM"/>
    <property type="match status" value="1"/>
</dbReference>
<dbReference type="InterPro" id="IPR008266">
    <property type="entry name" value="Tyr_kinase_AS"/>
</dbReference>
<dbReference type="RefSeq" id="WP_279243154.1">
    <property type="nucleotide sequence ID" value="NZ_CP036501.1"/>
</dbReference>
<feature type="domain" description="Protein kinase" evidence="1">
    <location>
        <begin position="22"/>
        <end position="272"/>
    </location>
</feature>
<dbReference type="EMBL" id="CP036501">
    <property type="protein sequence ID" value="UZP74338.1"/>
    <property type="molecule type" value="Genomic_DNA"/>
</dbReference>
<evidence type="ECO:0000259" key="1">
    <source>
        <dbReference type="PROSITE" id="PS50011"/>
    </source>
</evidence>
<dbReference type="InterPro" id="IPR000719">
    <property type="entry name" value="Prot_kinase_dom"/>
</dbReference>
<dbReference type="InterPro" id="IPR011009">
    <property type="entry name" value="Kinase-like_dom_sf"/>
</dbReference>
<protein>
    <recommendedName>
        <fullName evidence="1">Protein kinase domain-containing protein</fullName>
    </recommendedName>
</protein>
<reference evidence="2 3" key="1">
    <citation type="submission" date="2019-02" db="EMBL/GenBank/DDBJ databases">
        <title>Halieaceae_genomes.</title>
        <authorList>
            <person name="Li S.-H."/>
        </authorList>
    </citation>
    <scope>NUCLEOTIDE SEQUENCE [LARGE SCALE GENOMIC DNA]</scope>
    <source>
        <strain evidence="2 3">JH123</strain>
    </source>
</reference>
<keyword evidence="3" id="KW-1185">Reference proteome</keyword>
<accession>A0ABY6Q7F1</accession>
<gene>
    <name evidence="2" type="ORF">E0F26_06100</name>
</gene>
<dbReference type="Gene3D" id="1.10.510.10">
    <property type="entry name" value="Transferase(Phosphotransferase) domain 1"/>
    <property type="match status" value="1"/>
</dbReference>
<dbReference type="Gene3D" id="3.30.200.20">
    <property type="entry name" value="Phosphorylase Kinase, domain 1"/>
    <property type="match status" value="1"/>
</dbReference>
<organism evidence="2 3">
    <name type="scientific">Candidatus Paraluminiphilus aquimaris</name>
    <dbReference type="NCBI Taxonomy" id="2518994"/>
    <lineage>
        <taxon>Bacteria</taxon>
        <taxon>Pseudomonadati</taxon>
        <taxon>Pseudomonadota</taxon>
        <taxon>Gammaproteobacteria</taxon>
        <taxon>Cellvibrionales</taxon>
        <taxon>Halieaceae</taxon>
        <taxon>Candidatus Paraluminiphilus</taxon>
    </lineage>
</organism>
<dbReference type="SUPFAM" id="SSF56112">
    <property type="entry name" value="Protein kinase-like (PK-like)"/>
    <property type="match status" value="1"/>
</dbReference>
<dbReference type="PROSITE" id="PS00109">
    <property type="entry name" value="PROTEIN_KINASE_TYR"/>
    <property type="match status" value="1"/>
</dbReference>
<dbReference type="Pfam" id="PF00069">
    <property type="entry name" value="Pkinase"/>
    <property type="match status" value="1"/>
</dbReference>
<sequence length="448" mass="48341">MRLKSFTSLKLLSNEAGSVTRLTLLERLGLGPQAEVWLARDQLLGRLVTVKKVTAFEDGEGNQGDERIKSLRARVEVDHPAIPTLFGAIPHGDQSWLVSEYVEGIALSQLVGELSPESICAIAKDLLSALRCLECLSLVHGDLSPNNVVIDLNGQVRLLDFESCSRVGEALSSSATIGFSAPERHAKRAGLPTVDTWSVGAILIWLVTQRTPEIVVDDARQPVSVSIGTAAPAADILGDVINIAAAATRLDPSLRPCAADLEDRLSRSYRWLEPVNRSVLSALVSSRLASDGEEVAVSSELDVDKPGRTRRLRTLLILPALCLLSALSLFSLSWEERAYSLHVDTTRLSPATLLPETFSPRWVGAVFSKGLPPRWTSIENEGVAPQVPSDGVSVIAVNVNCQQGVCELLTEYARGSKRALGHTVIVDTSDERIWRAAITNLAQSIAAD</sequence>